<dbReference type="Proteomes" id="UP000431451">
    <property type="component" value="Unassembled WGS sequence"/>
</dbReference>
<evidence type="ECO:0000256" key="1">
    <source>
        <dbReference type="SAM" id="MobiDB-lite"/>
    </source>
</evidence>
<accession>A0A650MCY2</accession>
<evidence type="ECO:0000313" key="3">
    <source>
        <dbReference type="EMBL" id="CAI3581131.1"/>
    </source>
</evidence>
<feature type="compositionally biased region" description="Basic and acidic residues" evidence="1">
    <location>
        <begin position="1"/>
        <end position="20"/>
    </location>
</feature>
<name>A0A650MCY2_9CLOT</name>
<reference evidence="3" key="3">
    <citation type="submission" date="2022-10" db="EMBL/GenBank/DDBJ databases">
        <authorList>
            <person name="Aires J."/>
            <person name="Mesa V."/>
        </authorList>
    </citation>
    <scope>NUCLEOTIDE SEQUENCE</scope>
    <source>
        <strain evidence="3">Clostridium neonatale JD116</strain>
    </source>
</reference>
<sequence length="48" mass="5435">MDNNKNRLNDRSKSNAELRKIHPKGNSDLGIIDGKKIGAPPHKEKDHF</sequence>
<reference evidence="2" key="2">
    <citation type="submission" date="2021-10" db="EMBL/GenBank/DDBJ databases">
        <authorList>
            <person name="Mesa V."/>
        </authorList>
    </citation>
    <scope>NUCLEOTIDE SEQUENCE</scope>
    <source>
        <strain evidence="2">CC3_PB</strain>
    </source>
</reference>
<evidence type="ECO:0000313" key="4">
    <source>
        <dbReference type="EMBL" id="VCT84082.1"/>
    </source>
</evidence>
<dbReference type="RefSeq" id="WP_185738696.1">
    <property type="nucleotide sequence ID" value="NZ_CAKJVE010000004.1"/>
</dbReference>
<dbReference type="AlphaFoldDB" id="A0A650MCY2"/>
<dbReference type="Proteomes" id="UP001189143">
    <property type="component" value="Unassembled WGS sequence"/>
</dbReference>
<organism evidence="4 5">
    <name type="scientific">Clostridium neonatale</name>
    <dbReference type="NCBI Taxonomy" id="137838"/>
    <lineage>
        <taxon>Bacteria</taxon>
        <taxon>Bacillati</taxon>
        <taxon>Bacillota</taxon>
        <taxon>Clostridia</taxon>
        <taxon>Eubacteriales</taxon>
        <taxon>Clostridiaceae</taxon>
        <taxon>Clostridium</taxon>
    </lineage>
</organism>
<proteinExistence type="predicted"/>
<reference evidence="4 5" key="1">
    <citation type="submission" date="2018-06" db="EMBL/GenBank/DDBJ databases">
        <authorList>
            <consortium name="IHU Genomes"/>
        </authorList>
    </citation>
    <scope>NUCLEOTIDE SEQUENCE [LARGE SCALE GENOMIC DNA]</scope>
    <source>
        <strain evidence="4 5">NEC25</strain>
    </source>
</reference>
<feature type="region of interest" description="Disordered" evidence="1">
    <location>
        <begin position="1"/>
        <end position="48"/>
    </location>
</feature>
<evidence type="ECO:0000313" key="5">
    <source>
        <dbReference type="Proteomes" id="UP000431451"/>
    </source>
</evidence>
<protein>
    <submittedName>
        <fullName evidence="4">Uncharacterized protein</fullName>
    </submittedName>
</protein>
<dbReference type="EMBL" id="CAMTCP010000188">
    <property type="protein sequence ID" value="CAI3581131.1"/>
    <property type="molecule type" value="Genomic_DNA"/>
</dbReference>
<gene>
    <name evidence="3" type="ORF">CNEO2_260019</name>
    <name evidence="2" type="ORF">CNEO_43839</name>
    <name evidence="4" type="ORF">CNEONATNEC25_01681</name>
</gene>
<dbReference type="Proteomes" id="UP000789738">
    <property type="component" value="Unassembled WGS sequence"/>
</dbReference>
<dbReference type="EMBL" id="UWJD01000001">
    <property type="protein sequence ID" value="VCT84082.1"/>
    <property type="molecule type" value="Genomic_DNA"/>
</dbReference>
<feature type="compositionally biased region" description="Basic and acidic residues" evidence="1">
    <location>
        <begin position="33"/>
        <end position="48"/>
    </location>
</feature>
<dbReference type="EMBL" id="CAKJVE010000004">
    <property type="protein sequence ID" value="CAG9708793.1"/>
    <property type="molecule type" value="Genomic_DNA"/>
</dbReference>
<evidence type="ECO:0000313" key="2">
    <source>
        <dbReference type="EMBL" id="CAG9708793.1"/>
    </source>
</evidence>